<accession>A0A2V2N9V8</accession>
<dbReference type="OrthoDB" id="52943at2157"/>
<dbReference type="AlphaFoldDB" id="A0A2V2N9V8"/>
<protein>
    <submittedName>
        <fullName evidence="1">Uncharacterized protein</fullName>
    </submittedName>
</protein>
<dbReference type="GeneID" id="97608321"/>
<evidence type="ECO:0000313" key="2">
    <source>
        <dbReference type="Proteomes" id="UP000245934"/>
    </source>
</evidence>
<comment type="caution">
    <text evidence="1">The sequence shown here is derived from an EMBL/GenBank/DDBJ whole genome shotgun (WGS) entry which is preliminary data.</text>
</comment>
<organism evidence="1 2">
    <name type="scientific">Methanospirillum stamsii</name>
    <dbReference type="NCBI Taxonomy" id="1277351"/>
    <lineage>
        <taxon>Archaea</taxon>
        <taxon>Methanobacteriati</taxon>
        <taxon>Methanobacteriota</taxon>
        <taxon>Stenosarchaea group</taxon>
        <taxon>Methanomicrobia</taxon>
        <taxon>Methanomicrobiales</taxon>
        <taxon>Methanospirillaceae</taxon>
        <taxon>Methanospirillum</taxon>
    </lineage>
</organism>
<dbReference type="InterPro" id="IPR056131">
    <property type="entry name" value="DUF7714"/>
</dbReference>
<evidence type="ECO:0000313" key="1">
    <source>
        <dbReference type="EMBL" id="PWR72401.1"/>
    </source>
</evidence>
<dbReference type="EMBL" id="QGMZ01000027">
    <property type="protein sequence ID" value="PWR72401.1"/>
    <property type="molecule type" value="Genomic_DNA"/>
</dbReference>
<reference evidence="1 2" key="1">
    <citation type="submission" date="2018-05" db="EMBL/GenBank/DDBJ databases">
        <title>Draft genome of Methanospirillum stamsii Pt1.</title>
        <authorList>
            <person name="Dueholm M.S."/>
            <person name="Nielsen P.H."/>
            <person name="Bakmann L.F."/>
            <person name="Otzen D.E."/>
        </authorList>
    </citation>
    <scope>NUCLEOTIDE SEQUENCE [LARGE SCALE GENOMIC DNA]</scope>
    <source>
        <strain evidence="1 2">Pt1</strain>
    </source>
</reference>
<gene>
    <name evidence="1" type="ORF">DLD82_12495</name>
</gene>
<dbReference type="RefSeq" id="WP_109941461.1">
    <property type="nucleotide sequence ID" value="NZ_CP176366.1"/>
</dbReference>
<sequence>MIFPPHCKCIGYAGNKPVGDRVYFLSQYLIHEVPDGYEILAVEPAEGTGLMRDIKHVSVIAGPDEVYCYPEPVVLHNRGDLIKKALHVEKRCTIFTGIEEHMIFICDPDPASLLTVHVYDVTPPHPHLAGTLQKLDEVGIFGELEVTFNYHIRDIRETHADVYPCKAGGFSRTIDSDRLIGDEQIAGCMTARQVLRDCYGHDFPLIDICPANAVMEEPFIARCCRAERTGIQRINGKMGVVVHWGSSPKEIADALYDCIHEWRRQ</sequence>
<proteinExistence type="predicted"/>
<keyword evidence="2" id="KW-1185">Reference proteome</keyword>
<dbReference type="Proteomes" id="UP000245934">
    <property type="component" value="Unassembled WGS sequence"/>
</dbReference>
<name>A0A2V2N9V8_9EURY</name>
<dbReference type="Pfam" id="PF24830">
    <property type="entry name" value="DUF7714"/>
    <property type="match status" value="1"/>
</dbReference>